<comment type="caution">
    <text evidence="3">The sequence shown here is derived from an EMBL/GenBank/DDBJ whole genome shotgun (WGS) entry which is preliminary data.</text>
</comment>
<evidence type="ECO:0000256" key="1">
    <source>
        <dbReference type="SAM" id="MobiDB-lite"/>
    </source>
</evidence>
<dbReference type="AlphaFoldDB" id="A0AAE0LYN7"/>
<dbReference type="Proteomes" id="UP001283341">
    <property type="component" value="Unassembled WGS sequence"/>
</dbReference>
<accession>A0AAE0LYN7</accession>
<dbReference type="PANTHER" id="PTHR44167">
    <property type="entry name" value="OVARIAN-SPECIFIC SERINE/THREONINE-PROTEIN KINASE LOK-RELATED"/>
    <property type="match status" value="1"/>
</dbReference>
<dbReference type="InterPro" id="IPR011009">
    <property type="entry name" value="Kinase-like_dom_sf"/>
</dbReference>
<feature type="compositionally biased region" description="Basic and acidic residues" evidence="1">
    <location>
        <begin position="1"/>
        <end position="13"/>
    </location>
</feature>
<dbReference type="Gene3D" id="1.10.510.10">
    <property type="entry name" value="Transferase(Phosphotransferase) domain 1"/>
    <property type="match status" value="1"/>
</dbReference>
<name>A0AAE0LYN7_9PEZI</name>
<dbReference type="GO" id="GO:0005737">
    <property type="term" value="C:cytoplasm"/>
    <property type="evidence" value="ECO:0007669"/>
    <property type="project" value="TreeGrafter"/>
</dbReference>
<dbReference type="GO" id="GO:0005524">
    <property type="term" value="F:ATP binding"/>
    <property type="evidence" value="ECO:0007669"/>
    <property type="project" value="InterPro"/>
</dbReference>
<evidence type="ECO:0000313" key="4">
    <source>
        <dbReference type="Proteomes" id="UP001283341"/>
    </source>
</evidence>
<dbReference type="EMBL" id="JAUEDM010000009">
    <property type="protein sequence ID" value="KAK3312543.1"/>
    <property type="molecule type" value="Genomic_DNA"/>
</dbReference>
<dbReference type="GO" id="GO:0044773">
    <property type="term" value="P:mitotic DNA damage checkpoint signaling"/>
    <property type="evidence" value="ECO:0007669"/>
    <property type="project" value="TreeGrafter"/>
</dbReference>
<evidence type="ECO:0000259" key="2">
    <source>
        <dbReference type="PROSITE" id="PS50011"/>
    </source>
</evidence>
<evidence type="ECO:0000313" key="3">
    <source>
        <dbReference type="EMBL" id="KAK3312543.1"/>
    </source>
</evidence>
<dbReference type="PROSITE" id="PS50011">
    <property type="entry name" value="PROTEIN_KINASE_DOM"/>
    <property type="match status" value="1"/>
</dbReference>
<dbReference type="SUPFAM" id="SSF56112">
    <property type="entry name" value="Protein kinase-like (PK-like)"/>
    <property type="match status" value="1"/>
</dbReference>
<protein>
    <submittedName>
        <fullName evidence="3">Kinase-like domain-containing protein</fullName>
    </submittedName>
</protein>
<keyword evidence="3" id="KW-0418">Kinase</keyword>
<gene>
    <name evidence="3" type="ORF">B0H66DRAFT_633342</name>
</gene>
<feature type="domain" description="Protein kinase" evidence="2">
    <location>
        <begin position="1"/>
        <end position="300"/>
    </location>
</feature>
<reference evidence="3" key="2">
    <citation type="submission" date="2023-06" db="EMBL/GenBank/DDBJ databases">
        <authorList>
            <consortium name="Lawrence Berkeley National Laboratory"/>
            <person name="Haridas S."/>
            <person name="Hensen N."/>
            <person name="Bonometti L."/>
            <person name="Westerberg I."/>
            <person name="Brannstrom I.O."/>
            <person name="Guillou S."/>
            <person name="Cros-Aarteil S."/>
            <person name="Calhoun S."/>
            <person name="Kuo A."/>
            <person name="Mondo S."/>
            <person name="Pangilinan J."/>
            <person name="Riley R."/>
            <person name="Labutti K."/>
            <person name="Andreopoulos B."/>
            <person name="Lipzen A."/>
            <person name="Chen C."/>
            <person name="Yanf M."/>
            <person name="Daum C."/>
            <person name="Ng V."/>
            <person name="Clum A."/>
            <person name="Steindorff A."/>
            <person name="Ohm R."/>
            <person name="Martin F."/>
            <person name="Silar P."/>
            <person name="Natvig D."/>
            <person name="Lalanne C."/>
            <person name="Gautier V."/>
            <person name="Ament-Velasquez S.L."/>
            <person name="Kruys A."/>
            <person name="Hutchinson M.I."/>
            <person name="Powell A.J."/>
            <person name="Barry K."/>
            <person name="Miller A.N."/>
            <person name="Grigoriev I.V."/>
            <person name="Debuchy R."/>
            <person name="Gladieux P."/>
            <person name="Thoren M.H."/>
            <person name="Johannesson H."/>
        </authorList>
    </citation>
    <scope>NUCLEOTIDE SEQUENCE</scope>
    <source>
        <strain evidence="3">CBS 118394</strain>
    </source>
</reference>
<dbReference type="InterPro" id="IPR000719">
    <property type="entry name" value="Prot_kinase_dom"/>
</dbReference>
<feature type="region of interest" description="Disordered" evidence="1">
    <location>
        <begin position="1"/>
        <end position="29"/>
    </location>
</feature>
<dbReference type="GO" id="GO:0005634">
    <property type="term" value="C:nucleus"/>
    <property type="evidence" value="ECO:0007669"/>
    <property type="project" value="TreeGrafter"/>
</dbReference>
<keyword evidence="3" id="KW-0808">Transferase</keyword>
<dbReference type="GO" id="GO:0004674">
    <property type="term" value="F:protein serine/threonine kinase activity"/>
    <property type="evidence" value="ECO:0007669"/>
    <property type="project" value="TreeGrafter"/>
</dbReference>
<dbReference type="SMART" id="SM00220">
    <property type="entry name" value="S_TKc"/>
    <property type="match status" value="1"/>
</dbReference>
<proteinExistence type="predicted"/>
<reference evidence="3" key="1">
    <citation type="journal article" date="2023" name="Mol. Phylogenet. Evol.">
        <title>Genome-scale phylogeny and comparative genomics of the fungal order Sordariales.</title>
        <authorList>
            <person name="Hensen N."/>
            <person name="Bonometti L."/>
            <person name="Westerberg I."/>
            <person name="Brannstrom I.O."/>
            <person name="Guillou S."/>
            <person name="Cros-Aarteil S."/>
            <person name="Calhoun S."/>
            <person name="Haridas S."/>
            <person name="Kuo A."/>
            <person name="Mondo S."/>
            <person name="Pangilinan J."/>
            <person name="Riley R."/>
            <person name="LaButti K."/>
            <person name="Andreopoulos B."/>
            <person name="Lipzen A."/>
            <person name="Chen C."/>
            <person name="Yan M."/>
            <person name="Daum C."/>
            <person name="Ng V."/>
            <person name="Clum A."/>
            <person name="Steindorff A."/>
            <person name="Ohm R.A."/>
            <person name="Martin F."/>
            <person name="Silar P."/>
            <person name="Natvig D.O."/>
            <person name="Lalanne C."/>
            <person name="Gautier V."/>
            <person name="Ament-Velasquez S.L."/>
            <person name="Kruys A."/>
            <person name="Hutchinson M.I."/>
            <person name="Powell A.J."/>
            <person name="Barry K."/>
            <person name="Miller A.N."/>
            <person name="Grigoriev I.V."/>
            <person name="Debuchy R."/>
            <person name="Gladieux P."/>
            <person name="Hiltunen Thoren M."/>
            <person name="Johannesson H."/>
        </authorList>
    </citation>
    <scope>NUCLEOTIDE SEQUENCE</scope>
    <source>
        <strain evidence="3">CBS 118394</strain>
    </source>
</reference>
<dbReference type="Pfam" id="PF00069">
    <property type="entry name" value="Pkinase"/>
    <property type="match status" value="1"/>
</dbReference>
<organism evidence="3 4">
    <name type="scientific">Apodospora peruviana</name>
    <dbReference type="NCBI Taxonomy" id="516989"/>
    <lineage>
        <taxon>Eukaryota</taxon>
        <taxon>Fungi</taxon>
        <taxon>Dikarya</taxon>
        <taxon>Ascomycota</taxon>
        <taxon>Pezizomycotina</taxon>
        <taxon>Sordariomycetes</taxon>
        <taxon>Sordariomycetidae</taxon>
        <taxon>Sordariales</taxon>
        <taxon>Lasiosphaeriaceae</taxon>
        <taxon>Apodospora</taxon>
    </lineage>
</organism>
<sequence>MRKAGKNLERQEYDSDGGGQGPLGFHKNKNRDVVSPVKTLAEGWLCELKPQQPLQQENTQIVKLYGAETRRRELHIGPIEATSLAETGVWRQIDSDMFAADLNDARRILWGISSALQYMHSLIVHNDVKPAKVLYSRDSSSRDPVLCDFGLSTTVGDPPSNGGTPWYIAPEYLASKQRGPPSDIWALAVTMLYPVGATILPDVLSNRHHPRHTDWIIADINRSHPSASAPAAEVDSSYTASGTQSAANKFSAWLIEVNQMTYDPNLNVDDDHRDLITLMLEPDPSKRVTAEELLTRFSLLLNVSQYHCRYIAIVETAHRRLSRDTNPDTLNTPTHRKTYTIGAPPSENALLLQAHPDLDIPAFYSP</sequence>
<dbReference type="PANTHER" id="PTHR44167:SF24">
    <property type="entry name" value="SERINE_THREONINE-PROTEIN KINASE CHK2"/>
    <property type="match status" value="1"/>
</dbReference>
<keyword evidence="4" id="KW-1185">Reference proteome</keyword>